<organism evidence="1 2">
    <name type="scientific">Macrosiphum euphorbiae</name>
    <name type="common">potato aphid</name>
    <dbReference type="NCBI Taxonomy" id="13131"/>
    <lineage>
        <taxon>Eukaryota</taxon>
        <taxon>Metazoa</taxon>
        <taxon>Ecdysozoa</taxon>
        <taxon>Arthropoda</taxon>
        <taxon>Hexapoda</taxon>
        <taxon>Insecta</taxon>
        <taxon>Pterygota</taxon>
        <taxon>Neoptera</taxon>
        <taxon>Paraneoptera</taxon>
        <taxon>Hemiptera</taxon>
        <taxon>Sternorrhyncha</taxon>
        <taxon>Aphidomorpha</taxon>
        <taxon>Aphidoidea</taxon>
        <taxon>Aphididae</taxon>
        <taxon>Macrosiphini</taxon>
        <taxon>Macrosiphum</taxon>
    </lineage>
</organism>
<evidence type="ECO:0000313" key="1">
    <source>
        <dbReference type="EMBL" id="CAI6344101.1"/>
    </source>
</evidence>
<accession>A0AAV0VQW6</accession>
<dbReference type="Proteomes" id="UP001160148">
    <property type="component" value="Unassembled WGS sequence"/>
</dbReference>
<keyword evidence="2" id="KW-1185">Reference proteome</keyword>
<comment type="caution">
    <text evidence="1">The sequence shown here is derived from an EMBL/GenBank/DDBJ whole genome shotgun (WGS) entry which is preliminary data.</text>
</comment>
<name>A0AAV0VQW6_9HEMI</name>
<gene>
    <name evidence="1" type="ORF">MEUPH1_LOCUS1276</name>
</gene>
<dbReference type="EMBL" id="CARXXK010000001">
    <property type="protein sequence ID" value="CAI6344101.1"/>
    <property type="molecule type" value="Genomic_DNA"/>
</dbReference>
<reference evidence="1 2" key="1">
    <citation type="submission" date="2023-01" db="EMBL/GenBank/DDBJ databases">
        <authorList>
            <person name="Whitehead M."/>
        </authorList>
    </citation>
    <scope>NUCLEOTIDE SEQUENCE [LARGE SCALE GENOMIC DNA]</scope>
</reference>
<proteinExistence type="predicted"/>
<dbReference type="AlphaFoldDB" id="A0AAV0VQW6"/>
<protein>
    <submittedName>
        <fullName evidence="1">Uncharacterized protein</fullName>
    </submittedName>
</protein>
<sequence>MCRHYVRGPSERLPRHLRLTPPPVLVVAAAAVAEFARLWRPATRRARRHGGLYPQLFRAGALCKKAAPRMRHVDRRCWCAGGGGMAVGRHLPDRSSAARKRSSLMT</sequence>
<evidence type="ECO:0000313" key="2">
    <source>
        <dbReference type="Proteomes" id="UP001160148"/>
    </source>
</evidence>